<dbReference type="Pfam" id="PF07581">
    <property type="entry name" value="Glug"/>
    <property type="match status" value="2"/>
</dbReference>
<dbReference type="InterPro" id="IPR011050">
    <property type="entry name" value="Pectin_lyase_fold/virulence"/>
</dbReference>
<evidence type="ECO:0000313" key="4">
    <source>
        <dbReference type="Proteomes" id="UP000009374"/>
    </source>
</evidence>
<organism evidence="3 4">
    <name type="scientific">Leptospirillum ferrodiazotrophum</name>
    <dbReference type="NCBI Taxonomy" id="412449"/>
    <lineage>
        <taxon>Bacteria</taxon>
        <taxon>Pseudomonadati</taxon>
        <taxon>Nitrospirota</taxon>
        <taxon>Nitrospiria</taxon>
        <taxon>Nitrospirales</taxon>
        <taxon>Nitrospiraceae</taxon>
        <taxon>Leptospirillum</taxon>
    </lineage>
</organism>
<keyword evidence="4" id="KW-1185">Reference proteome</keyword>
<protein>
    <submittedName>
        <fullName evidence="3">GLUG domain protein</fullName>
    </submittedName>
</protein>
<dbReference type="InterPro" id="IPR011493">
    <property type="entry name" value="GLUG"/>
</dbReference>
<feature type="region of interest" description="Disordered" evidence="1">
    <location>
        <begin position="1261"/>
        <end position="1280"/>
    </location>
</feature>
<feature type="domain" description="Filamentous haemagglutinin FhaB/tRNA nuclease CdiA-like TPS" evidence="2">
    <location>
        <begin position="39"/>
        <end position="151"/>
    </location>
</feature>
<name>C6HYF6_9BACT</name>
<evidence type="ECO:0000256" key="1">
    <source>
        <dbReference type="SAM" id="MobiDB-lite"/>
    </source>
</evidence>
<gene>
    <name evidence="3" type="ORF">UBAL3_94240032</name>
</gene>
<dbReference type="SUPFAM" id="SSF51126">
    <property type="entry name" value="Pectin lyase-like"/>
    <property type="match status" value="1"/>
</dbReference>
<dbReference type="EMBL" id="GG693878">
    <property type="protein sequence ID" value="EES52241.1"/>
    <property type="molecule type" value="Genomic_DNA"/>
</dbReference>
<dbReference type="Gene3D" id="2.160.20.10">
    <property type="entry name" value="Single-stranded right-handed beta-helix, Pectin lyase-like"/>
    <property type="match status" value="1"/>
</dbReference>
<dbReference type="NCBIfam" id="TIGR01901">
    <property type="entry name" value="adhes_NPXG"/>
    <property type="match status" value="1"/>
</dbReference>
<dbReference type="InterPro" id="IPR012334">
    <property type="entry name" value="Pectin_lyas_fold"/>
</dbReference>
<dbReference type="Pfam" id="PF18657">
    <property type="entry name" value="YDG"/>
    <property type="match status" value="1"/>
</dbReference>
<dbReference type="SMART" id="SM00912">
    <property type="entry name" value="Haemagg_act"/>
    <property type="match status" value="1"/>
</dbReference>
<dbReference type="Gene3D" id="2.160.20.110">
    <property type="match status" value="1"/>
</dbReference>
<accession>C6HYF6</accession>
<proteinExistence type="predicted"/>
<evidence type="ECO:0000259" key="2">
    <source>
        <dbReference type="SMART" id="SM00912"/>
    </source>
</evidence>
<dbReference type="InterPro" id="IPR008638">
    <property type="entry name" value="FhaB/CdiA-like_TPS"/>
</dbReference>
<dbReference type="Proteomes" id="UP000009374">
    <property type="component" value="Unassembled WGS sequence"/>
</dbReference>
<evidence type="ECO:0000313" key="3">
    <source>
        <dbReference type="EMBL" id="EES52241.1"/>
    </source>
</evidence>
<sequence>MDGRHEQTTIERLKRGWVSRVASLVLSFLLPLTTMPTMAWALPHGGVVTKGGAALSYSTGKLLVSQSTSSASYSWSSYNVGSSQTVTYKTPGAKSVSMNYIGGTAPAVISGKVTSNGILYFMDANGLVFGQGSEISAAGVRAYGAISPSSAPSGAVTNAGTLTVAPGGEVVLVGTSVANSGTIAAPGGEVVMASGKMVTLSQTSGSSFSVMTSGGGSVYDSGVVSAETVGGKTGQIVLQSGMGSGTTTLASTAVLDASAPNGGNGGEVFINASGVVLDNVAPIDVSAPYGSKGTVRIDPNYILSGTTLDICNATGLESVDTNQTSLTIGTTPTDPLTDTIKLETNMNLATGSTPYNWIPLGSSSTPFTGTFNGNGYTVSGYTIGTSGSRYSGNDVGFIGYLGSGGKVENLGVSGTIYVNGSDVGGVVGYNTGGTVETSYNTGSVSGTYFVGGVVGYNYTGSTVEYSYNTGSVSGTTFMGGVVGYNTGGTVETSYNMGSVSGTYYLGGVVGYNYNGTVEYSYNTGSVSGTYSVGGVVGVNCFPSIVEYSYNTGSVSGTYFVGGVAGYNAGTVQDSYYNTTSYDGNAIGANCGSGTSNNNNGIPLGEFSVTKSATAGVFNLGSFNTWESGSFNSTDTTAPWFEGFVVSGNGTIKAPMLVPDLPTATVTVNGTSVYNGLCVTASVRTIYTLGGNAIPQGDTVTPPPAFGPNVGTYNETPKLNGIITSAPTTQTSVDSVTAVCGTWTITPATLTAATTGTKTYDGTPNLTLTSSNTTFTGVDGQTATLNTSLTGTLTSANVGENLGGTLTVTDSDLTGNAEFSASNYTLPTSFSGGAITPATLTETANPASMTYGGTVPTLSGTLSSPSISSTEIPNLVTASWSTSATKTSNVGTYSIVPTLSYGTNTDGTGVVPGDFTLSPASTNGSALTVNPAPLTVTLSSVDKTYDGSSVAYLVGAAASETANGLTQSISPNVTVSGFVNGDSGSFVAATGSYFSGGHPVANVGSGYTVSVPVSPGSFSAGNGTLLSNYSVDGVRLTGANTATLTGTGSITPATISLTTTAVKTYDGTAGIILTSSDTTILGVPTGQAGSLGKPLPATLSSSSDGTNLGGTVSLSSEDLTGNAAFLSALAAGDYLFSPNFTGGSILSLSSSPIVPAAQTSSANISQLSAPSGLNGVASQAGSPASSLPSLAVPLSGNFGSSPTAGLNMGDLTEDSSTIFDLNSSNVSFPPTSGDETILAVGLRDIQPVDTISLKENTQIASPASPLSEVRKKEVSGAPNNRNAEPFDLLTLTGSRADSYSLRISTFRLPSDIGVFESQEAQ</sequence>
<reference evidence="3 4" key="1">
    <citation type="journal article" date="2009" name="Appl. Environ. Microbiol.">
        <title>Community genomic and proteomic analyses of chemoautotrophic iron-oxidizing "Leptospirillum rubarum" (Group II) and "Leptospirillum ferrodiazotrophum" (Group III) bacteria in acid mine drainage biofilms.</title>
        <authorList>
            <person name="Goltsman D.S."/>
            <person name="Denef V.J."/>
            <person name="Singer S.W."/>
            <person name="VerBerkmoes N.C."/>
            <person name="Lefsrud M."/>
            <person name="Mueller R.S."/>
            <person name="Dick G.J."/>
            <person name="Sun C.L."/>
            <person name="Wheeler K.E."/>
            <person name="Zemla A."/>
            <person name="Baker B.J."/>
            <person name="Hauser L."/>
            <person name="Land M."/>
            <person name="Shah M.B."/>
            <person name="Thelen M.P."/>
            <person name="Hettich R.L."/>
            <person name="Banfield J.F."/>
        </authorList>
    </citation>
    <scope>NUCLEOTIDE SEQUENCE [LARGE SCALE GENOMIC DNA]</scope>
</reference>
<dbReference type="InterPro" id="IPR041248">
    <property type="entry name" value="YDG"/>
</dbReference>